<name>A0ABN2RIQ6_9ACTN</name>
<comment type="caution">
    <text evidence="3">The sequence shown here is derived from an EMBL/GenBank/DDBJ whole genome shotgun (WGS) entry which is preliminary data.</text>
</comment>
<reference evidence="3 4" key="1">
    <citation type="journal article" date="2019" name="Int. J. Syst. Evol. Microbiol.">
        <title>The Global Catalogue of Microorganisms (GCM) 10K type strain sequencing project: providing services to taxonomists for standard genome sequencing and annotation.</title>
        <authorList>
            <consortium name="The Broad Institute Genomics Platform"/>
            <consortium name="The Broad Institute Genome Sequencing Center for Infectious Disease"/>
            <person name="Wu L."/>
            <person name="Ma J."/>
        </authorList>
    </citation>
    <scope>NUCLEOTIDE SEQUENCE [LARGE SCALE GENOMIC DNA]</scope>
    <source>
        <strain evidence="3 4">JCM 16013</strain>
    </source>
</reference>
<dbReference type="Proteomes" id="UP001499854">
    <property type="component" value="Unassembled WGS sequence"/>
</dbReference>
<feature type="region of interest" description="Disordered" evidence="1">
    <location>
        <begin position="103"/>
        <end position="167"/>
    </location>
</feature>
<proteinExistence type="predicted"/>
<gene>
    <name evidence="3" type="ORF">GCM10009838_30820</name>
</gene>
<feature type="transmembrane region" description="Helical" evidence="2">
    <location>
        <begin position="47"/>
        <end position="68"/>
    </location>
</feature>
<protein>
    <submittedName>
        <fullName evidence="3">Uncharacterized protein</fullName>
    </submittedName>
</protein>
<dbReference type="RefSeq" id="WP_344657695.1">
    <property type="nucleotide sequence ID" value="NZ_BAAAQM010000015.1"/>
</dbReference>
<keyword evidence="2" id="KW-1133">Transmembrane helix</keyword>
<accession>A0ABN2RIQ6</accession>
<evidence type="ECO:0000256" key="2">
    <source>
        <dbReference type="SAM" id="Phobius"/>
    </source>
</evidence>
<evidence type="ECO:0000256" key="1">
    <source>
        <dbReference type="SAM" id="MobiDB-lite"/>
    </source>
</evidence>
<evidence type="ECO:0000313" key="3">
    <source>
        <dbReference type="EMBL" id="GAA1969884.1"/>
    </source>
</evidence>
<keyword evidence="2" id="KW-0472">Membrane</keyword>
<feature type="compositionally biased region" description="Pro residues" evidence="1">
    <location>
        <begin position="103"/>
        <end position="129"/>
    </location>
</feature>
<keyword evidence="4" id="KW-1185">Reference proteome</keyword>
<organism evidence="3 4">
    <name type="scientific">Catenulispora subtropica</name>
    <dbReference type="NCBI Taxonomy" id="450798"/>
    <lineage>
        <taxon>Bacteria</taxon>
        <taxon>Bacillati</taxon>
        <taxon>Actinomycetota</taxon>
        <taxon>Actinomycetes</taxon>
        <taxon>Catenulisporales</taxon>
        <taxon>Catenulisporaceae</taxon>
        <taxon>Catenulispora</taxon>
    </lineage>
</organism>
<feature type="compositionally biased region" description="Low complexity" evidence="1">
    <location>
        <begin position="156"/>
        <end position="167"/>
    </location>
</feature>
<feature type="compositionally biased region" description="Basic residues" evidence="1">
    <location>
        <begin position="137"/>
        <end position="148"/>
    </location>
</feature>
<dbReference type="EMBL" id="BAAAQM010000015">
    <property type="protein sequence ID" value="GAA1969884.1"/>
    <property type="molecule type" value="Genomic_DNA"/>
</dbReference>
<keyword evidence="2" id="KW-0812">Transmembrane</keyword>
<evidence type="ECO:0000313" key="4">
    <source>
        <dbReference type="Proteomes" id="UP001499854"/>
    </source>
</evidence>
<sequence>MRRAGDSRGGAQCFGSVRRGSAAGVGDRGGMLVDASYLAWVRPARRVHYALSVGMTLTGVILATFGIIGSRSAAPVAPVVDRVDRSADTSVAGNVAGSVVVPAPPTAAPAPPAIVPAPAPPPAVTPAPPATTDAKAHAKPNPKPKPRPRPVPAPPAESAVAPVSPNH</sequence>